<evidence type="ECO:0000313" key="2">
    <source>
        <dbReference type="EMBL" id="KAD4584851.1"/>
    </source>
</evidence>
<dbReference type="Proteomes" id="UP000326396">
    <property type="component" value="Linkage Group LG2"/>
</dbReference>
<evidence type="ECO:0000256" key="1">
    <source>
        <dbReference type="SAM" id="MobiDB-lite"/>
    </source>
</evidence>
<gene>
    <name evidence="2" type="ORF">E3N88_22452</name>
</gene>
<accession>A0A5N6NAH8</accession>
<organism evidence="2 3">
    <name type="scientific">Mikania micrantha</name>
    <name type="common">bitter vine</name>
    <dbReference type="NCBI Taxonomy" id="192012"/>
    <lineage>
        <taxon>Eukaryota</taxon>
        <taxon>Viridiplantae</taxon>
        <taxon>Streptophyta</taxon>
        <taxon>Embryophyta</taxon>
        <taxon>Tracheophyta</taxon>
        <taxon>Spermatophyta</taxon>
        <taxon>Magnoliopsida</taxon>
        <taxon>eudicotyledons</taxon>
        <taxon>Gunneridae</taxon>
        <taxon>Pentapetalae</taxon>
        <taxon>asterids</taxon>
        <taxon>campanulids</taxon>
        <taxon>Asterales</taxon>
        <taxon>Asteraceae</taxon>
        <taxon>Asteroideae</taxon>
        <taxon>Heliantheae alliance</taxon>
        <taxon>Eupatorieae</taxon>
        <taxon>Mikania</taxon>
    </lineage>
</organism>
<proteinExistence type="predicted"/>
<sequence length="130" mass="14680">MAQPKGGIDLGRMTMFQSNDLLLRPTEPLTRMELQKRMSCHQRMKVAVDKGVRPSVQVANELLSQTEGMRPFGLESFDSRPFDQPPLIRPPQRLSPTSPPFQGFVMFSKVVRVRGESHSHKVRGRGSYTG</sequence>
<name>A0A5N6NAH8_9ASTR</name>
<evidence type="ECO:0000313" key="3">
    <source>
        <dbReference type="Proteomes" id="UP000326396"/>
    </source>
</evidence>
<dbReference type="EMBL" id="SZYD01000012">
    <property type="protein sequence ID" value="KAD4584851.1"/>
    <property type="molecule type" value="Genomic_DNA"/>
</dbReference>
<reference evidence="2 3" key="1">
    <citation type="submission" date="2019-05" db="EMBL/GenBank/DDBJ databases">
        <title>Mikania micrantha, genome provides insights into the molecular mechanism of rapid growth.</title>
        <authorList>
            <person name="Liu B."/>
        </authorList>
    </citation>
    <scope>NUCLEOTIDE SEQUENCE [LARGE SCALE GENOMIC DNA]</scope>
    <source>
        <strain evidence="2">NLD-2019</strain>
        <tissue evidence="2">Leaf</tissue>
    </source>
</reference>
<dbReference type="AlphaFoldDB" id="A0A5N6NAH8"/>
<keyword evidence="3" id="KW-1185">Reference proteome</keyword>
<comment type="caution">
    <text evidence="2">The sequence shown here is derived from an EMBL/GenBank/DDBJ whole genome shotgun (WGS) entry which is preliminary data.</text>
</comment>
<feature type="region of interest" description="Disordered" evidence="1">
    <location>
        <begin position="73"/>
        <end position="100"/>
    </location>
</feature>
<protein>
    <submittedName>
        <fullName evidence="2">Uncharacterized protein</fullName>
    </submittedName>
</protein>